<dbReference type="GeneID" id="83879765"/>
<keyword evidence="5 10" id="KW-0547">Nucleotide-binding</keyword>
<evidence type="ECO:0000256" key="9">
    <source>
        <dbReference type="ARBA" id="ARBA00023134"/>
    </source>
</evidence>
<dbReference type="EC" id="3.6.1.-" evidence="10"/>
<evidence type="ECO:0000256" key="1">
    <source>
        <dbReference type="ARBA" id="ARBA00022490"/>
    </source>
</evidence>
<keyword evidence="8 10" id="KW-0694">RNA-binding</keyword>
<comment type="subcellular location">
    <subcellularLocation>
        <location evidence="10">Cytoplasm</location>
    </subcellularLocation>
</comment>
<sequence length="403" mass="44724">MQTNHEAPVIFDLTAGLFATSIHTKPYKSESPFRTTYESIPTMTRDYSSFLPTSTKSEATEIQKSKIDTLGWQPFFARQISIDELTQNPPVRIIEVHRSGLHAVGNDLDLTLPPDQDVTVGDWVLFDPDTQKHSRVLERKSLVKRKAPGSDRQVQLIAANIDTAFIVTSCNQDFNVARLERYIALALDSDITPVIVLTKTDLAPSHEEFVEQARAISDHATVVALDARGEEPAQKLARWCGAGKTVAFLGSSGVGKSTLTNALAGNTSIETQSIREDDAKGRHTTTRRQLHLVRGGCLVLDTPGMRELQLADATAGIESVFADLQELSTQCKFNDCQHQSEPGCAVLNALEKGEISRDRLERWRKLLAEDAYNSASLAERRSKDKAFGKTIRQVLKEKKKRRL</sequence>
<comment type="similarity">
    <text evidence="10">Belongs to the TRAFAC class YlqF/YawG GTPase family. RsgA subfamily.</text>
</comment>
<dbReference type="GO" id="GO:0005737">
    <property type="term" value="C:cytoplasm"/>
    <property type="evidence" value="ECO:0007669"/>
    <property type="project" value="UniProtKB-SubCell"/>
</dbReference>
<keyword evidence="2 10" id="KW-0690">Ribosome biogenesis</keyword>
<dbReference type="PANTHER" id="PTHR32120:SF10">
    <property type="entry name" value="SMALL RIBOSOMAL SUBUNIT BIOGENESIS GTPASE RSGA"/>
    <property type="match status" value="1"/>
</dbReference>
<dbReference type="RefSeq" id="WP_306341222.1">
    <property type="nucleotide sequence ID" value="NZ_CYTW01000001.1"/>
</dbReference>
<evidence type="ECO:0000313" key="14">
    <source>
        <dbReference type="Proteomes" id="UP000051870"/>
    </source>
</evidence>
<dbReference type="InterPro" id="IPR004881">
    <property type="entry name" value="Ribosome_biogen_GTPase_RsgA"/>
</dbReference>
<feature type="binding site" evidence="10">
    <location>
        <begin position="198"/>
        <end position="201"/>
    </location>
    <ligand>
        <name>GTP</name>
        <dbReference type="ChEBI" id="CHEBI:37565"/>
    </ligand>
</feature>
<evidence type="ECO:0000256" key="7">
    <source>
        <dbReference type="ARBA" id="ARBA00022833"/>
    </source>
</evidence>
<dbReference type="GO" id="GO:0019843">
    <property type="term" value="F:rRNA binding"/>
    <property type="evidence" value="ECO:0007669"/>
    <property type="project" value="UniProtKB-KW"/>
</dbReference>
<organism evidence="13 14">
    <name type="scientific">Shimia thalassica</name>
    <dbReference type="NCBI Taxonomy" id="1715693"/>
    <lineage>
        <taxon>Bacteria</taxon>
        <taxon>Pseudomonadati</taxon>
        <taxon>Pseudomonadota</taxon>
        <taxon>Alphaproteobacteria</taxon>
        <taxon>Rhodobacterales</taxon>
        <taxon>Roseobacteraceae</taxon>
    </lineage>
</organism>
<reference evidence="14" key="1">
    <citation type="submission" date="2015-09" db="EMBL/GenBank/DDBJ databases">
        <authorList>
            <person name="Rodrigo-Torres Lidia"/>
            <person name="Arahal R.David."/>
        </authorList>
    </citation>
    <scope>NUCLEOTIDE SEQUENCE [LARGE SCALE GENOMIC DNA]</scope>
    <source>
        <strain evidence="14">CECT 7735</strain>
    </source>
</reference>
<dbReference type="PROSITE" id="PS51721">
    <property type="entry name" value="G_CP"/>
    <property type="match status" value="1"/>
</dbReference>
<evidence type="ECO:0000256" key="2">
    <source>
        <dbReference type="ARBA" id="ARBA00022517"/>
    </source>
</evidence>
<protein>
    <recommendedName>
        <fullName evidence="10">Small ribosomal subunit biogenesis GTPase RsgA</fullName>
        <ecNumber evidence="10">3.6.1.-</ecNumber>
    </recommendedName>
</protein>
<evidence type="ECO:0000256" key="6">
    <source>
        <dbReference type="ARBA" id="ARBA00022801"/>
    </source>
</evidence>
<dbReference type="InterPro" id="IPR027417">
    <property type="entry name" value="P-loop_NTPase"/>
</dbReference>
<dbReference type="STRING" id="1715693.PH7735_00686"/>
<dbReference type="CDD" id="cd01854">
    <property type="entry name" value="YjeQ_EngC"/>
    <property type="match status" value="1"/>
</dbReference>
<feature type="binding site" evidence="10">
    <location>
        <begin position="250"/>
        <end position="258"/>
    </location>
    <ligand>
        <name>GTP</name>
        <dbReference type="ChEBI" id="CHEBI:37565"/>
    </ligand>
</feature>
<dbReference type="GO" id="GO:0003924">
    <property type="term" value="F:GTPase activity"/>
    <property type="evidence" value="ECO:0007669"/>
    <property type="project" value="UniProtKB-UniRule"/>
</dbReference>
<dbReference type="GO" id="GO:0005525">
    <property type="term" value="F:GTP binding"/>
    <property type="evidence" value="ECO:0007669"/>
    <property type="project" value="UniProtKB-UniRule"/>
</dbReference>
<dbReference type="GO" id="GO:0046872">
    <property type="term" value="F:metal ion binding"/>
    <property type="evidence" value="ECO:0007669"/>
    <property type="project" value="UniProtKB-KW"/>
</dbReference>
<evidence type="ECO:0000256" key="4">
    <source>
        <dbReference type="ARBA" id="ARBA00022730"/>
    </source>
</evidence>
<comment type="subunit">
    <text evidence="10">Monomer. Associates with 30S ribosomal subunit, binds 16S rRNA.</text>
</comment>
<dbReference type="InterPro" id="IPR010914">
    <property type="entry name" value="RsgA_GTPase_dom"/>
</dbReference>
<gene>
    <name evidence="10 13" type="primary">rsgA</name>
    <name evidence="13" type="ORF">PH7735_00686</name>
</gene>
<dbReference type="Proteomes" id="UP000051870">
    <property type="component" value="Unassembled WGS sequence"/>
</dbReference>
<keyword evidence="14" id="KW-1185">Reference proteome</keyword>
<keyword evidence="9 10" id="KW-0342">GTP-binding</keyword>
<feature type="binding site" evidence="10">
    <location>
        <position position="338"/>
    </location>
    <ligand>
        <name>Zn(2+)</name>
        <dbReference type="ChEBI" id="CHEBI:29105"/>
    </ligand>
</feature>
<dbReference type="Gene3D" id="3.40.50.300">
    <property type="entry name" value="P-loop containing nucleotide triphosphate hydrolases"/>
    <property type="match status" value="1"/>
</dbReference>
<dbReference type="PANTHER" id="PTHR32120">
    <property type="entry name" value="SMALL RIBOSOMAL SUBUNIT BIOGENESIS GTPASE RSGA"/>
    <property type="match status" value="1"/>
</dbReference>
<keyword evidence="4 10" id="KW-0699">rRNA-binding</keyword>
<dbReference type="InterPro" id="IPR030378">
    <property type="entry name" value="G_CP_dom"/>
</dbReference>
<keyword evidence="1 10" id="KW-0963">Cytoplasm</keyword>
<keyword evidence="6 10" id="KW-0378">Hydrolase</keyword>
<name>A0A0P1I339_9RHOB</name>
<comment type="function">
    <text evidence="10">One of several proteins that assist in the late maturation steps of the functional core of the 30S ribosomal subunit. Helps release RbfA from mature subunits. May play a role in the assembly of ribosomal proteins into the subunit. Circularly permuted GTPase that catalyzes slow GTP hydrolysis, GTPase activity is stimulated by the 30S ribosomal subunit.</text>
</comment>
<feature type="domain" description="EngC GTPase" evidence="11">
    <location>
        <begin position="159"/>
        <end position="306"/>
    </location>
</feature>
<evidence type="ECO:0000256" key="5">
    <source>
        <dbReference type="ARBA" id="ARBA00022741"/>
    </source>
</evidence>
<keyword evidence="7 10" id="KW-0862">Zinc</keyword>
<feature type="binding site" evidence="10">
    <location>
        <position position="344"/>
    </location>
    <ligand>
        <name>Zn(2+)</name>
        <dbReference type="ChEBI" id="CHEBI:29105"/>
    </ligand>
</feature>
<dbReference type="Gene3D" id="1.10.40.50">
    <property type="entry name" value="Probable gtpase engc, domain 3"/>
    <property type="match status" value="1"/>
</dbReference>
<evidence type="ECO:0000256" key="3">
    <source>
        <dbReference type="ARBA" id="ARBA00022723"/>
    </source>
</evidence>
<proteinExistence type="inferred from homology"/>
<keyword evidence="3 10" id="KW-0479">Metal-binding</keyword>
<evidence type="ECO:0000259" key="11">
    <source>
        <dbReference type="PROSITE" id="PS50936"/>
    </source>
</evidence>
<feature type="binding site" evidence="10">
    <location>
        <position position="336"/>
    </location>
    <ligand>
        <name>Zn(2+)</name>
        <dbReference type="ChEBI" id="CHEBI:29105"/>
    </ligand>
</feature>
<dbReference type="EMBL" id="CYTW01000001">
    <property type="protein sequence ID" value="CUJ86931.1"/>
    <property type="molecule type" value="Genomic_DNA"/>
</dbReference>
<evidence type="ECO:0000313" key="13">
    <source>
        <dbReference type="EMBL" id="CUJ86931.1"/>
    </source>
</evidence>
<dbReference type="GO" id="GO:0042274">
    <property type="term" value="P:ribosomal small subunit biogenesis"/>
    <property type="evidence" value="ECO:0007669"/>
    <property type="project" value="UniProtKB-UniRule"/>
</dbReference>
<evidence type="ECO:0000259" key="12">
    <source>
        <dbReference type="PROSITE" id="PS51721"/>
    </source>
</evidence>
<evidence type="ECO:0000256" key="10">
    <source>
        <dbReference type="HAMAP-Rule" id="MF_01820"/>
    </source>
</evidence>
<comment type="cofactor">
    <cofactor evidence="10">
        <name>Zn(2+)</name>
        <dbReference type="ChEBI" id="CHEBI:29105"/>
    </cofactor>
    <text evidence="10">Binds 1 zinc ion per subunit.</text>
</comment>
<dbReference type="SUPFAM" id="SSF52540">
    <property type="entry name" value="P-loop containing nucleoside triphosphate hydrolases"/>
    <property type="match status" value="1"/>
</dbReference>
<dbReference type="PROSITE" id="PS50936">
    <property type="entry name" value="ENGC_GTPASE"/>
    <property type="match status" value="1"/>
</dbReference>
<feature type="domain" description="CP-type G" evidence="12">
    <location>
        <begin position="151"/>
        <end position="308"/>
    </location>
</feature>
<accession>A0A0P1I339</accession>
<evidence type="ECO:0000256" key="8">
    <source>
        <dbReference type="ARBA" id="ARBA00022884"/>
    </source>
</evidence>
<dbReference type="NCBIfam" id="TIGR00157">
    <property type="entry name" value="ribosome small subunit-dependent GTPase A"/>
    <property type="match status" value="1"/>
</dbReference>
<dbReference type="AlphaFoldDB" id="A0A0P1I339"/>
<feature type="binding site" evidence="10">
    <location>
        <position position="331"/>
    </location>
    <ligand>
        <name>Zn(2+)</name>
        <dbReference type="ChEBI" id="CHEBI:29105"/>
    </ligand>
</feature>
<dbReference type="HAMAP" id="MF_01820">
    <property type="entry name" value="GTPase_RsgA"/>
    <property type="match status" value="1"/>
</dbReference>
<dbReference type="Pfam" id="PF03193">
    <property type="entry name" value="RsgA_GTPase"/>
    <property type="match status" value="1"/>
</dbReference>